<evidence type="ECO:0000256" key="2">
    <source>
        <dbReference type="ARBA" id="ARBA00023125"/>
    </source>
</evidence>
<dbReference type="Pfam" id="PF13392">
    <property type="entry name" value="HNH_3"/>
    <property type="match status" value="1"/>
</dbReference>
<dbReference type="EMBL" id="JBAWSX010000006">
    <property type="protein sequence ID" value="MEI4802008.1"/>
    <property type="molecule type" value="Genomic_DNA"/>
</dbReference>
<dbReference type="SUPFAM" id="SSF54060">
    <property type="entry name" value="His-Me finger endonucleases"/>
    <property type="match status" value="1"/>
</dbReference>
<reference evidence="5 6" key="1">
    <citation type="submission" date="2024-01" db="EMBL/GenBank/DDBJ databases">
        <title>Seven novel Bacillus-like species.</title>
        <authorList>
            <person name="Liu G."/>
        </authorList>
    </citation>
    <scope>NUCLEOTIDE SEQUENCE [LARGE SCALE GENOMIC DNA]</scope>
    <source>
        <strain evidence="5 6">FJAT-51639</strain>
    </source>
</reference>
<dbReference type="InterPro" id="IPR036955">
    <property type="entry name" value="AP2/ERF_dom_sf"/>
</dbReference>
<accession>A0ABU8FHP2</accession>
<dbReference type="InterPro" id="IPR044925">
    <property type="entry name" value="His-Me_finger_sf"/>
</dbReference>
<dbReference type="PROSITE" id="PS51032">
    <property type="entry name" value="AP2_ERF"/>
    <property type="match status" value="1"/>
</dbReference>
<keyword evidence="1" id="KW-0805">Transcription regulation</keyword>
<dbReference type="InterPro" id="IPR001471">
    <property type="entry name" value="AP2/ERF_dom"/>
</dbReference>
<keyword evidence="5" id="KW-0378">Hydrolase</keyword>
<evidence type="ECO:0000313" key="6">
    <source>
        <dbReference type="Proteomes" id="UP001372526"/>
    </source>
</evidence>
<gene>
    <name evidence="5" type="ORF">WAZ07_11850</name>
</gene>
<dbReference type="Gene3D" id="3.90.75.20">
    <property type="match status" value="1"/>
</dbReference>
<dbReference type="Proteomes" id="UP001372526">
    <property type="component" value="Unassembled WGS sequence"/>
</dbReference>
<dbReference type="SUPFAM" id="SSF54171">
    <property type="entry name" value="DNA-binding domain"/>
    <property type="match status" value="1"/>
</dbReference>
<feature type="domain" description="AP2/ERF" evidence="4">
    <location>
        <begin position="86"/>
        <end position="146"/>
    </location>
</feature>
<evidence type="ECO:0000259" key="4">
    <source>
        <dbReference type="PROSITE" id="PS51032"/>
    </source>
</evidence>
<evidence type="ECO:0000256" key="1">
    <source>
        <dbReference type="ARBA" id="ARBA00023015"/>
    </source>
</evidence>
<proteinExistence type="predicted"/>
<keyword evidence="2" id="KW-0238">DNA-binding</keyword>
<dbReference type="InterPro" id="IPR003615">
    <property type="entry name" value="HNH_nuc"/>
</dbReference>
<evidence type="ECO:0000313" key="5">
    <source>
        <dbReference type="EMBL" id="MEI4802008.1"/>
    </source>
</evidence>
<dbReference type="InterPro" id="IPR016177">
    <property type="entry name" value="DNA-bd_dom_sf"/>
</dbReference>
<comment type="caution">
    <text evidence="5">The sequence shown here is derived from an EMBL/GenBank/DDBJ whole genome shotgun (WGS) entry which is preliminary data.</text>
</comment>
<sequence length="152" mass="17754">MSDDDYSEMSQYKWYVTQGGYAWRDWNENGKKKSIGMHRQIMKPPKDLVVDHINGDKLDNRKENLRICTQGENSLNKILGKDNASCYKGVSYIRRDNKWQVHIRLDGKSYYCGAFDRVEEVACAYDYYADKHYGNLHVLISLMKYPGSHADL</sequence>
<keyword evidence="6" id="KW-1185">Reference proteome</keyword>
<keyword evidence="5" id="KW-0540">Nuclease</keyword>
<evidence type="ECO:0000256" key="3">
    <source>
        <dbReference type="ARBA" id="ARBA00023163"/>
    </source>
</evidence>
<organism evidence="5 6">
    <name type="scientific">Bacillus bruguierae</name>
    <dbReference type="NCBI Taxonomy" id="3127667"/>
    <lineage>
        <taxon>Bacteria</taxon>
        <taxon>Bacillati</taxon>
        <taxon>Bacillota</taxon>
        <taxon>Bacilli</taxon>
        <taxon>Bacillales</taxon>
        <taxon>Bacillaceae</taxon>
        <taxon>Bacillus</taxon>
    </lineage>
</organism>
<keyword evidence="5" id="KW-0255">Endonuclease</keyword>
<dbReference type="Gene3D" id="3.30.730.10">
    <property type="entry name" value="AP2/ERF domain"/>
    <property type="match status" value="1"/>
</dbReference>
<dbReference type="GO" id="GO:0004519">
    <property type="term" value="F:endonuclease activity"/>
    <property type="evidence" value="ECO:0007669"/>
    <property type="project" value="UniProtKB-KW"/>
</dbReference>
<name>A0ABU8FHP2_9BACI</name>
<protein>
    <submittedName>
        <fullName evidence="5">HNH endonuclease</fullName>
    </submittedName>
</protein>
<keyword evidence="3" id="KW-0804">Transcription</keyword>
<dbReference type="RefSeq" id="WP_336472623.1">
    <property type="nucleotide sequence ID" value="NZ_JBAWSX010000006.1"/>
</dbReference>